<evidence type="ECO:0000256" key="1">
    <source>
        <dbReference type="ARBA" id="ARBA00001966"/>
    </source>
</evidence>
<evidence type="ECO:0000256" key="9">
    <source>
        <dbReference type="ARBA" id="ARBA00023027"/>
    </source>
</evidence>
<dbReference type="NCBIfam" id="NF005895">
    <property type="entry name" value="PRK07860.1"/>
    <property type="match status" value="1"/>
</dbReference>
<evidence type="ECO:0000259" key="12">
    <source>
        <dbReference type="PROSITE" id="PS51085"/>
    </source>
</evidence>
<dbReference type="PANTHER" id="PTHR43105">
    <property type="entry name" value="RESPIRATORY NITRATE REDUCTASE"/>
    <property type="match status" value="1"/>
</dbReference>
<evidence type="ECO:0000256" key="5">
    <source>
        <dbReference type="ARBA" id="ARBA00022723"/>
    </source>
</evidence>
<dbReference type="GO" id="GO:0046872">
    <property type="term" value="F:metal ion binding"/>
    <property type="evidence" value="ECO:0007669"/>
    <property type="project" value="UniProtKB-KW"/>
</dbReference>
<dbReference type="GO" id="GO:0003954">
    <property type="term" value="F:NADH dehydrogenase activity"/>
    <property type="evidence" value="ECO:0007669"/>
    <property type="project" value="TreeGrafter"/>
</dbReference>
<accession>A0A0M0FCQ8</accession>
<organism evidence="15 16">
    <name type="scientific">Cellulosimicrobium cellulans F16</name>
    <dbReference type="NCBI Taxonomy" id="1350482"/>
    <lineage>
        <taxon>Bacteria</taxon>
        <taxon>Bacillati</taxon>
        <taxon>Actinomycetota</taxon>
        <taxon>Actinomycetes</taxon>
        <taxon>Micrococcales</taxon>
        <taxon>Promicromonosporaceae</taxon>
        <taxon>Cellulosimicrobium</taxon>
    </lineage>
</organism>
<dbReference type="GO" id="GO:0051537">
    <property type="term" value="F:2 iron, 2 sulfur cluster binding"/>
    <property type="evidence" value="ECO:0007669"/>
    <property type="project" value="UniProtKB-KW"/>
</dbReference>
<dbReference type="RefSeq" id="WP_053369592.1">
    <property type="nucleotide sequence ID" value="NZ_KQ435288.1"/>
</dbReference>
<dbReference type="PROSITE" id="PS51085">
    <property type="entry name" value="2FE2S_FER_2"/>
    <property type="match status" value="1"/>
</dbReference>
<keyword evidence="8" id="KW-0411">Iron-sulfur</keyword>
<keyword evidence="9" id="KW-0520">NAD</keyword>
<dbReference type="PROSITE" id="PS51839">
    <property type="entry name" value="4FE4S_HC3"/>
    <property type="match status" value="1"/>
</dbReference>
<comment type="caution">
    <text evidence="15">The sequence shown here is derived from an EMBL/GenBank/DDBJ whole genome shotgun (WGS) entry which is preliminary data.</text>
</comment>
<dbReference type="Pfam" id="PF22151">
    <property type="entry name" value="Fer4_NDSU1"/>
    <property type="match status" value="1"/>
</dbReference>
<evidence type="ECO:0000259" key="13">
    <source>
        <dbReference type="PROSITE" id="PS51669"/>
    </source>
</evidence>
<evidence type="ECO:0000256" key="10">
    <source>
        <dbReference type="ARBA" id="ARBA00034078"/>
    </source>
</evidence>
<feature type="region of interest" description="Disordered" evidence="11">
    <location>
        <begin position="1"/>
        <end position="24"/>
    </location>
</feature>
<dbReference type="SUPFAM" id="SSF54862">
    <property type="entry name" value="4Fe-4S ferredoxins"/>
    <property type="match status" value="1"/>
</dbReference>
<dbReference type="FunFam" id="3.10.20.740:FF:000001">
    <property type="entry name" value="NADH-quinone oxidoreductase subunit G"/>
    <property type="match status" value="1"/>
</dbReference>
<dbReference type="InterPro" id="IPR036010">
    <property type="entry name" value="2Fe-2S_ferredoxin-like_sf"/>
</dbReference>
<keyword evidence="5" id="KW-0479">Metal-binding</keyword>
<dbReference type="InterPro" id="IPR006963">
    <property type="entry name" value="Mopterin_OxRdtase_4Fe-4S_dom"/>
</dbReference>
<dbReference type="Pfam" id="PF22117">
    <property type="entry name" value="Fer4_Nqo3"/>
    <property type="match status" value="1"/>
</dbReference>
<dbReference type="InterPro" id="IPR050123">
    <property type="entry name" value="Prok_molybdopt-oxidoreductase"/>
</dbReference>
<dbReference type="Proteomes" id="UP000037387">
    <property type="component" value="Unassembled WGS sequence"/>
</dbReference>
<evidence type="ECO:0000256" key="4">
    <source>
        <dbReference type="ARBA" id="ARBA00022714"/>
    </source>
</evidence>
<dbReference type="InterPro" id="IPR006656">
    <property type="entry name" value="Mopterin_OxRdtase"/>
</dbReference>
<dbReference type="Pfam" id="PF13510">
    <property type="entry name" value="Fer2_4"/>
    <property type="match status" value="1"/>
</dbReference>
<evidence type="ECO:0000256" key="6">
    <source>
        <dbReference type="ARBA" id="ARBA00022967"/>
    </source>
</evidence>
<evidence type="ECO:0000256" key="11">
    <source>
        <dbReference type="SAM" id="MobiDB-lite"/>
    </source>
</evidence>
<dbReference type="InterPro" id="IPR006657">
    <property type="entry name" value="MoPterin_dinucl-bd_dom"/>
</dbReference>
<keyword evidence="6" id="KW-1278">Translocase</keyword>
<evidence type="ECO:0000313" key="15">
    <source>
        <dbReference type="EMBL" id="KON75273.1"/>
    </source>
</evidence>
<dbReference type="SUPFAM" id="SSF54292">
    <property type="entry name" value="2Fe-2S ferredoxin-like"/>
    <property type="match status" value="1"/>
</dbReference>
<dbReference type="GO" id="GO:0042773">
    <property type="term" value="P:ATP synthesis coupled electron transport"/>
    <property type="evidence" value="ECO:0007669"/>
    <property type="project" value="InterPro"/>
</dbReference>
<feature type="domain" description="4Fe-4S Mo/W bis-MGD-type" evidence="13">
    <location>
        <begin position="282"/>
        <end position="338"/>
    </location>
</feature>
<feature type="domain" description="4Fe-4S His(Cys)3-ligated-type" evidence="14">
    <location>
        <begin position="117"/>
        <end position="156"/>
    </location>
</feature>
<proteinExistence type="inferred from homology"/>
<evidence type="ECO:0008006" key="17">
    <source>
        <dbReference type="Google" id="ProtNLM"/>
    </source>
</evidence>
<keyword evidence="7" id="KW-0408">Iron</keyword>
<keyword evidence="3" id="KW-0004">4Fe-4S</keyword>
<dbReference type="GO" id="GO:0008137">
    <property type="term" value="F:NADH dehydrogenase (ubiquinone) activity"/>
    <property type="evidence" value="ECO:0007669"/>
    <property type="project" value="InterPro"/>
</dbReference>
<dbReference type="PATRIC" id="fig|1350482.3.peg.951"/>
<comment type="cofactor">
    <cofactor evidence="1">
        <name>[4Fe-4S] cluster</name>
        <dbReference type="ChEBI" id="CHEBI:49883"/>
    </cofactor>
</comment>
<protein>
    <recommendedName>
        <fullName evidence="17">NADH-quinone oxidoreductase</fullName>
    </recommendedName>
</protein>
<feature type="compositionally biased region" description="Low complexity" evidence="11">
    <location>
        <begin position="1"/>
        <end position="22"/>
    </location>
</feature>
<sequence>MTTTTPAPGTGSAAVPAGGAAKPPVPADHVTFTIDDVEMSVPKGTLVIRAAEQIGIQIPRFCDHPLLEPAGACRQCLVEVATPDREGNVRPMPKPQASCTLEATPGMVVKTQRTSPVADKAQHGVMELLLINHPLDCPVCDKGGECPLQNQAMSNGRATSRFVDVKRTFPKPIAVSTTILLDRERCVLCQRCTRFSQEIAGDVFIDLQKRGAAQQIGRFDEAVLDFAPPAGQAPGDRPVGLALEDESGLPFASYFSGNTVQICPVGALTGAAYRFRSRPFDLVSTPGVSEHDSSGSAIRVDHRRGVVLRRLAGEDPLVNEEWITDRDRFAFTWQSAPDRLTHPLVRDREVAPDGTVTRGELRPASWAEALEVAADALTRARDAGGVAVLPGGRLTVEDAYAYAKLARTWLRTNDVDHRARAHSAEEADFLAHAVAGRAVGHVGGVTFTDLEKAPAVLLVGLEAEEEAGVTFLRLRKGALRHGVRVFSVAPFASRGVQRMHGTLLPAAPGTEAEWLDGIAAGDQVRTLDEAEGTDLLAEVSDALRAPGAVILVGERLAATRGGYSALLRAVAATGARLAWVPRRAGERGGVEAGTLPNLLPGGRPVADAAARVDVATVWGVAATDDQPTGLPATAGRDVGEMLDALSVGQLAGVLVGGLELDDLPDPAHARRALEAAGVVVSLEVRRSAVTELADVVLPVAPPVEREGAYVSWEGRVRPFPAALASTAMTDHRVLDALADAAGVSLGLGTVDAVRAELDQLVGDGAWDGARAAAPDVETTEPPAVAPGTAVLAGWRLLLDDARGQDGERYLAGTAKRPVARLSAATAAAADVFDGDVVRVSTDRGAITLPVVVTDMVDHVVWLPLRSPGSSVHATLGAVPGDVVRLETVSTDGGEGA</sequence>
<dbReference type="PROSITE" id="PS51669">
    <property type="entry name" value="4FE4S_MOW_BIS_MGD"/>
    <property type="match status" value="1"/>
</dbReference>
<comment type="cofactor">
    <cofactor evidence="10">
        <name>[2Fe-2S] cluster</name>
        <dbReference type="ChEBI" id="CHEBI:190135"/>
    </cofactor>
</comment>
<dbReference type="GO" id="GO:0016020">
    <property type="term" value="C:membrane"/>
    <property type="evidence" value="ECO:0007669"/>
    <property type="project" value="InterPro"/>
</dbReference>
<dbReference type="AlphaFoldDB" id="A0A0M0FCQ8"/>
<evidence type="ECO:0000256" key="3">
    <source>
        <dbReference type="ARBA" id="ARBA00022485"/>
    </source>
</evidence>
<dbReference type="SUPFAM" id="SSF53706">
    <property type="entry name" value="Formate dehydrogenase/DMSO reductase, domains 1-3"/>
    <property type="match status" value="1"/>
</dbReference>
<evidence type="ECO:0000313" key="16">
    <source>
        <dbReference type="Proteomes" id="UP000037387"/>
    </source>
</evidence>
<dbReference type="Gene3D" id="3.40.50.740">
    <property type="match status" value="2"/>
</dbReference>
<dbReference type="InterPro" id="IPR009010">
    <property type="entry name" value="Asp_de-COase-like_dom_sf"/>
</dbReference>
<dbReference type="Pfam" id="PF10588">
    <property type="entry name" value="NADH-G_4Fe-4S_3"/>
    <property type="match status" value="1"/>
</dbReference>
<dbReference type="PANTHER" id="PTHR43105:SF12">
    <property type="entry name" value="NADH-QUINONE OXIDOREDUCTASE SUBUNIT G"/>
    <property type="match status" value="1"/>
</dbReference>
<feature type="domain" description="2Fe-2S ferredoxin-type" evidence="12">
    <location>
        <begin position="28"/>
        <end position="115"/>
    </location>
</feature>
<dbReference type="InterPro" id="IPR019574">
    <property type="entry name" value="NADH_UbQ_OxRdtase_Gsu_4Fe4S-bd"/>
</dbReference>
<keyword evidence="4" id="KW-0001">2Fe-2S</keyword>
<dbReference type="CDD" id="cd00207">
    <property type="entry name" value="fer2"/>
    <property type="match status" value="1"/>
</dbReference>
<reference evidence="15 16" key="1">
    <citation type="journal article" date="2015" name="Sci. Rep.">
        <title>Functional and structural properties of a novel cellulosome-like multienzyme complex: efficient glycoside hydrolysis of water-insoluble 7-xylosyl-10-deacetylpaclitaxel.</title>
        <authorList>
            <person name="Dou T.Y."/>
            <person name="Luan H.W."/>
            <person name="Ge G.B."/>
            <person name="Dong M.M."/>
            <person name="Zou H.F."/>
            <person name="He Y.Q."/>
            <person name="Cui P."/>
            <person name="Wang J.Y."/>
            <person name="Hao D.C."/>
            <person name="Yang S.L."/>
            <person name="Yang L."/>
        </authorList>
    </citation>
    <scope>NUCLEOTIDE SEQUENCE [LARGE SCALE GENOMIC DNA]</scope>
    <source>
        <strain evidence="15 16">F16</strain>
    </source>
</reference>
<evidence type="ECO:0000256" key="7">
    <source>
        <dbReference type="ARBA" id="ARBA00023004"/>
    </source>
</evidence>
<dbReference type="SMART" id="SM00929">
    <property type="entry name" value="NADH-G_4Fe-4S_3"/>
    <property type="match status" value="1"/>
</dbReference>
<dbReference type="Gene3D" id="3.30.70.20">
    <property type="match status" value="1"/>
</dbReference>
<dbReference type="GO" id="GO:0043546">
    <property type="term" value="F:molybdopterin cofactor binding"/>
    <property type="evidence" value="ECO:0007669"/>
    <property type="project" value="InterPro"/>
</dbReference>
<dbReference type="Gene3D" id="3.40.228.10">
    <property type="entry name" value="Dimethylsulfoxide Reductase, domain 2"/>
    <property type="match status" value="1"/>
</dbReference>
<evidence type="ECO:0000256" key="2">
    <source>
        <dbReference type="ARBA" id="ARBA00005404"/>
    </source>
</evidence>
<dbReference type="InterPro" id="IPR001041">
    <property type="entry name" value="2Fe-2S_ferredoxin-type"/>
</dbReference>
<dbReference type="Pfam" id="PF00384">
    <property type="entry name" value="Molybdopterin"/>
    <property type="match status" value="1"/>
</dbReference>
<dbReference type="Pfam" id="PF01568">
    <property type="entry name" value="Molydop_binding"/>
    <property type="match status" value="1"/>
</dbReference>
<dbReference type="EMBL" id="ATNL01000006">
    <property type="protein sequence ID" value="KON75273.1"/>
    <property type="molecule type" value="Genomic_DNA"/>
</dbReference>
<dbReference type="Gene3D" id="3.10.20.740">
    <property type="match status" value="1"/>
</dbReference>
<comment type="similarity">
    <text evidence="2">Belongs to the complex I 75 kDa subunit family.</text>
</comment>
<evidence type="ECO:0000256" key="8">
    <source>
        <dbReference type="ARBA" id="ARBA00023014"/>
    </source>
</evidence>
<dbReference type="Gene3D" id="2.40.40.20">
    <property type="match status" value="1"/>
</dbReference>
<dbReference type="InterPro" id="IPR000283">
    <property type="entry name" value="NADH_UbQ_OxRdtase_75kDa_su_CS"/>
</dbReference>
<dbReference type="PROSITE" id="PS00643">
    <property type="entry name" value="COMPLEX1_75K_3"/>
    <property type="match status" value="1"/>
</dbReference>
<dbReference type="InterPro" id="IPR054351">
    <property type="entry name" value="NADH_UbQ_OxRdtase_ferredoxin"/>
</dbReference>
<name>A0A0M0FCQ8_CELCE</name>
<dbReference type="PROSITE" id="PS00641">
    <property type="entry name" value="COMPLEX1_75K_1"/>
    <property type="match status" value="1"/>
</dbReference>
<dbReference type="PROSITE" id="PS00642">
    <property type="entry name" value="COMPLEX1_75K_2"/>
    <property type="match status" value="1"/>
</dbReference>
<evidence type="ECO:0000259" key="14">
    <source>
        <dbReference type="PROSITE" id="PS51839"/>
    </source>
</evidence>
<keyword evidence="16" id="KW-1185">Reference proteome</keyword>
<dbReference type="SUPFAM" id="SSF50692">
    <property type="entry name" value="ADC-like"/>
    <property type="match status" value="1"/>
</dbReference>
<gene>
    <name evidence="15" type="ORF">M768_04795</name>
</gene>
<dbReference type="GO" id="GO:0051539">
    <property type="term" value="F:4 iron, 4 sulfur cluster binding"/>
    <property type="evidence" value="ECO:0007669"/>
    <property type="project" value="UniProtKB-KW"/>
</dbReference>